<evidence type="ECO:0000313" key="1">
    <source>
        <dbReference type="EMBL" id="CAK5084078.1"/>
    </source>
</evidence>
<organism evidence="1 2">
    <name type="scientific">Meloidogyne enterolobii</name>
    <name type="common">Root-knot nematode worm</name>
    <name type="synonym">Meloidogyne mayaguensis</name>
    <dbReference type="NCBI Taxonomy" id="390850"/>
    <lineage>
        <taxon>Eukaryota</taxon>
        <taxon>Metazoa</taxon>
        <taxon>Ecdysozoa</taxon>
        <taxon>Nematoda</taxon>
        <taxon>Chromadorea</taxon>
        <taxon>Rhabditida</taxon>
        <taxon>Tylenchina</taxon>
        <taxon>Tylenchomorpha</taxon>
        <taxon>Tylenchoidea</taxon>
        <taxon>Meloidogynidae</taxon>
        <taxon>Meloidogyninae</taxon>
        <taxon>Meloidogyne</taxon>
    </lineage>
</organism>
<sequence>MLVYFSKNFNNLYFSKADFFFKGSSVGISTCCDGSELDADRLLEQKIKDLVDQNDYARIRSLQSISTEDNVFEMCKKVALETNKENDQSTNRKRIRLENDREKERTEELSDLSIVEEDIELDNEERDEDSLNLQNNLM</sequence>
<evidence type="ECO:0000313" key="2">
    <source>
        <dbReference type="Proteomes" id="UP001497535"/>
    </source>
</evidence>
<keyword evidence="2" id="KW-1185">Reference proteome</keyword>
<dbReference type="Proteomes" id="UP001497535">
    <property type="component" value="Unassembled WGS sequence"/>
</dbReference>
<comment type="caution">
    <text evidence="1">The sequence shown here is derived from an EMBL/GenBank/DDBJ whole genome shotgun (WGS) entry which is preliminary data.</text>
</comment>
<reference evidence="1" key="1">
    <citation type="submission" date="2023-11" db="EMBL/GenBank/DDBJ databases">
        <authorList>
            <person name="Poullet M."/>
        </authorList>
    </citation>
    <scope>NUCLEOTIDE SEQUENCE</scope>
    <source>
        <strain evidence="1">E1834</strain>
    </source>
</reference>
<proteinExistence type="predicted"/>
<dbReference type="EMBL" id="CAVMJV010000052">
    <property type="protein sequence ID" value="CAK5084078.1"/>
    <property type="molecule type" value="Genomic_DNA"/>
</dbReference>
<name>A0ACB0ZYN4_MELEN</name>
<gene>
    <name evidence="1" type="ORF">MENTE1834_LOCUS31460</name>
</gene>
<accession>A0ACB0ZYN4</accession>
<protein>
    <submittedName>
        <fullName evidence="1">Uncharacterized protein</fullName>
    </submittedName>
</protein>